<dbReference type="EC" id="3.6.4.13" evidence="6"/>
<comment type="similarity">
    <text evidence="6">Belongs to the DEAD box helicase family.</text>
</comment>
<evidence type="ECO:0000313" key="9">
    <source>
        <dbReference type="EMBL" id="KAA6388999.1"/>
    </source>
</evidence>
<dbReference type="SUPFAM" id="SSF52540">
    <property type="entry name" value="P-loop containing nucleoside triphosphate hydrolases"/>
    <property type="match status" value="1"/>
</dbReference>
<sequence length="380" mass="42968">MSNTQQSGNKNSEQNDENDIQDENIAGNVKQKRKRSQMERLDSDEDNELSRKRPKVESDSNEEDNKIIEISSESDEVIDQQKDIRILYQEEADDDIDDELGIAEGREYKWGSSFDGLEREEQQASIHGVIFDKDKGEYVQDKVAMRNAGTLEAADHVNIPYPPIARVGRWIENRNTKKSDKKTNGNNVIKQQESSFNTQFASQFQKVKPKPKLPMMFLTSFGTKKVGIESKDQKQTSLQSSGNNTLNPISLIDEDNNINNEQKQDSDQQSPSFTSFIQLGLPQGLVGLLIGRGYTEPTPIQQQAIPVIMKDQDVIATAPTGSGKTIAYVTPALCHAWLQREARAERNQLTDQALIQMGSDTDQRLRWKITSFLNEKQESE</sequence>
<feature type="short sequence motif" description="Q motif" evidence="5">
    <location>
        <begin position="274"/>
        <end position="302"/>
    </location>
</feature>
<evidence type="ECO:0000256" key="2">
    <source>
        <dbReference type="ARBA" id="ARBA00022801"/>
    </source>
</evidence>
<feature type="compositionally biased region" description="Polar residues" evidence="7">
    <location>
        <begin position="1"/>
        <end position="12"/>
    </location>
</feature>
<evidence type="ECO:0000256" key="4">
    <source>
        <dbReference type="ARBA" id="ARBA00022840"/>
    </source>
</evidence>
<evidence type="ECO:0000259" key="8">
    <source>
        <dbReference type="PROSITE" id="PS51195"/>
    </source>
</evidence>
<feature type="domain" description="DEAD-box RNA helicase Q" evidence="8">
    <location>
        <begin position="274"/>
        <end position="302"/>
    </location>
</feature>
<dbReference type="OrthoDB" id="1191041at2759"/>
<dbReference type="InterPro" id="IPR011545">
    <property type="entry name" value="DEAD/DEAH_box_helicase_dom"/>
</dbReference>
<keyword evidence="1 6" id="KW-0547">Nucleotide-binding</keyword>
<dbReference type="GO" id="GO:0005524">
    <property type="term" value="F:ATP binding"/>
    <property type="evidence" value="ECO:0007669"/>
    <property type="project" value="UniProtKB-UniRule"/>
</dbReference>
<accession>A0A5J4W3A2</accession>
<feature type="region of interest" description="Disordered" evidence="7">
    <location>
        <begin position="1"/>
        <end position="75"/>
    </location>
</feature>
<gene>
    <name evidence="9" type="ORF">EZS28_015476</name>
</gene>
<organism evidence="9 10">
    <name type="scientific">Streblomastix strix</name>
    <dbReference type="NCBI Taxonomy" id="222440"/>
    <lineage>
        <taxon>Eukaryota</taxon>
        <taxon>Metamonada</taxon>
        <taxon>Preaxostyla</taxon>
        <taxon>Oxymonadida</taxon>
        <taxon>Streblomastigidae</taxon>
        <taxon>Streblomastix</taxon>
    </lineage>
</organism>
<dbReference type="EMBL" id="SNRW01003753">
    <property type="protein sequence ID" value="KAA6388999.1"/>
    <property type="molecule type" value="Genomic_DNA"/>
</dbReference>
<feature type="region of interest" description="Disordered" evidence="7">
    <location>
        <begin position="230"/>
        <end position="252"/>
    </location>
</feature>
<dbReference type="InterPro" id="IPR027417">
    <property type="entry name" value="P-loop_NTPase"/>
</dbReference>
<feature type="compositionally biased region" description="Basic and acidic residues" evidence="7">
    <location>
        <begin position="48"/>
        <end position="67"/>
    </location>
</feature>
<keyword evidence="6" id="KW-0694">RNA-binding</keyword>
<keyword evidence="3 6" id="KW-0347">Helicase</keyword>
<comment type="domain">
    <text evidence="6">The Q motif is unique to and characteristic of the DEAD box family of RNA helicases and controls ATP binding and hydrolysis.</text>
</comment>
<feature type="compositionally biased region" description="Polar residues" evidence="7">
    <location>
        <begin position="235"/>
        <end position="248"/>
    </location>
</feature>
<protein>
    <recommendedName>
        <fullName evidence="6">ATP-dependent RNA helicase</fullName>
        <ecNumber evidence="6">3.6.4.13</ecNumber>
    </recommendedName>
</protein>
<dbReference type="Proteomes" id="UP000324800">
    <property type="component" value="Unassembled WGS sequence"/>
</dbReference>
<name>A0A5J4W3A2_9EUKA</name>
<dbReference type="AlphaFoldDB" id="A0A5J4W3A2"/>
<comment type="catalytic activity">
    <reaction evidence="6">
        <text>ATP + H2O = ADP + phosphate + H(+)</text>
        <dbReference type="Rhea" id="RHEA:13065"/>
        <dbReference type="ChEBI" id="CHEBI:15377"/>
        <dbReference type="ChEBI" id="CHEBI:15378"/>
        <dbReference type="ChEBI" id="CHEBI:30616"/>
        <dbReference type="ChEBI" id="CHEBI:43474"/>
        <dbReference type="ChEBI" id="CHEBI:456216"/>
        <dbReference type="EC" id="3.6.4.13"/>
    </reaction>
</comment>
<evidence type="ECO:0000313" key="10">
    <source>
        <dbReference type="Proteomes" id="UP000324800"/>
    </source>
</evidence>
<keyword evidence="4 6" id="KW-0067">ATP-binding</keyword>
<keyword evidence="2 6" id="KW-0378">Hydrolase</keyword>
<dbReference type="PANTHER" id="PTHR24031">
    <property type="entry name" value="RNA HELICASE"/>
    <property type="match status" value="1"/>
</dbReference>
<dbReference type="GO" id="GO:0016787">
    <property type="term" value="F:hydrolase activity"/>
    <property type="evidence" value="ECO:0007669"/>
    <property type="project" value="UniProtKB-KW"/>
</dbReference>
<proteinExistence type="inferred from homology"/>
<dbReference type="Pfam" id="PF00270">
    <property type="entry name" value="DEAD"/>
    <property type="match status" value="1"/>
</dbReference>
<dbReference type="Gene3D" id="3.40.50.300">
    <property type="entry name" value="P-loop containing nucleotide triphosphate hydrolases"/>
    <property type="match status" value="1"/>
</dbReference>
<dbReference type="GO" id="GO:0003723">
    <property type="term" value="F:RNA binding"/>
    <property type="evidence" value="ECO:0007669"/>
    <property type="project" value="UniProtKB-UniRule"/>
</dbReference>
<evidence type="ECO:0000256" key="3">
    <source>
        <dbReference type="ARBA" id="ARBA00022806"/>
    </source>
</evidence>
<dbReference type="PROSITE" id="PS51195">
    <property type="entry name" value="Q_MOTIF"/>
    <property type="match status" value="1"/>
</dbReference>
<evidence type="ECO:0000256" key="1">
    <source>
        <dbReference type="ARBA" id="ARBA00022741"/>
    </source>
</evidence>
<evidence type="ECO:0000256" key="5">
    <source>
        <dbReference type="PROSITE-ProRule" id="PRU00552"/>
    </source>
</evidence>
<dbReference type="GO" id="GO:0003724">
    <property type="term" value="F:RNA helicase activity"/>
    <property type="evidence" value="ECO:0007669"/>
    <property type="project" value="UniProtKB-EC"/>
</dbReference>
<evidence type="ECO:0000256" key="7">
    <source>
        <dbReference type="SAM" id="MobiDB-lite"/>
    </source>
</evidence>
<evidence type="ECO:0000256" key="6">
    <source>
        <dbReference type="RuleBase" id="RU365068"/>
    </source>
</evidence>
<dbReference type="InterPro" id="IPR014014">
    <property type="entry name" value="RNA_helicase_DEAD_Q_motif"/>
</dbReference>
<comment type="caution">
    <text evidence="9">The sequence shown here is derived from an EMBL/GenBank/DDBJ whole genome shotgun (WGS) entry which is preliminary data.</text>
</comment>
<comment type="function">
    <text evidence="6">RNA helicase.</text>
</comment>
<reference evidence="9 10" key="1">
    <citation type="submission" date="2019-03" db="EMBL/GenBank/DDBJ databases">
        <title>Single cell metagenomics reveals metabolic interactions within the superorganism composed of flagellate Streblomastix strix and complex community of Bacteroidetes bacteria on its surface.</title>
        <authorList>
            <person name="Treitli S.C."/>
            <person name="Kolisko M."/>
            <person name="Husnik F."/>
            <person name="Keeling P."/>
            <person name="Hampl V."/>
        </authorList>
    </citation>
    <scope>NUCLEOTIDE SEQUENCE [LARGE SCALE GENOMIC DNA]</scope>
    <source>
        <strain evidence="9">ST1C</strain>
    </source>
</reference>